<dbReference type="SUPFAM" id="SSF52540">
    <property type="entry name" value="P-loop containing nucleoside triphosphate hydrolases"/>
    <property type="match status" value="1"/>
</dbReference>
<accession>A0AAV7ZSH1</accession>
<dbReference type="Proteomes" id="UP001150062">
    <property type="component" value="Unassembled WGS sequence"/>
</dbReference>
<dbReference type="PROSITE" id="PS00113">
    <property type="entry name" value="ADENYLATE_KINASE"/>
    <property type="match status" value="1"/>
</dbReference>
<dbReference type="Pfam" id="PF00406">
    <property type="entry name" value="ADK"/>
    <property type="match status" value="1"/>
</dbReference>
<dbReference type="InterPro" id="IPR006259">
    <property type="entry name" value="Adenyl_kin_sub"/>
</dbReference>
<evidence type="ECO:0000256" key="4">
    <source>
        <dbReference type="RuleBase" id="RU003330"/>
    </source>
</evidence>
<dbReference type="FunFam" id="3.40.50.300:FF:000106">
    <property type="entry name" value="Adenylate kinase mitochondrial"/>
    <property type="match status" value="1"/>
</dbReference>
<feature type="domain" description="Adenylate kinase active site lid" evidence="5">
    <location>
        <begin position="131"/>
        <end position="166"/>
    </location>
</feature>
<reference evidence="7" key="1">
    <citation type="submission" date="2022-08" db="EMBL/GenBank/DDBJ databases">
        <title>Novel sulfate-reducing endosymbionts in the free-living metamonad Anaeramoeba.</title>
        <authorList>
            <person name="Jerlstrom-Hultqvist J."/>
            <person name="Cepicka I."/>
            <person name="Gallot-Lavallee L."/>
            <person name="Salas-Leiva D."/>
            <person name="Curtis B.A."/>
            <person name="Zahonova K."/>
            <person name="Pipaliya S."/>
            <person name="Dacks J."/>
            <person name="Roger A.J."/>
        </authorList>
    </citation>
    <scope>NUCLEOTIDE SEQUENCE</scope>
    <source>
        <strain evidence="7">Schooner1</strain>
    </source>
</reference>
<keyword evidence="1 4" id="KW-0808">Transferase</keyword>
<keyword evidence="3 4" id="KW-0418">Kinase</keyword>
<evidence type="ECO:0000313" key="6">
    <source>
        <dbReference type="EMBL" id="KAJ3444051.1"/>
    </source>
</evidence>
<name>A0AAV7ZSH1_9EUKA</name>
<dbReference type="GO" id="GO:0005524">
    <property type="term" value="F:ATP binding"/>
    <property type="evidence" value="ECO:0007669"/>
    <property type="project" value="InterPro"/>
</dbReference>
<dbReference type="PANTHER" id="PTHR23359">
    <property type="entry name" value="NUCLEOTIDE KINASE"/>
    <property type="match status" value="1"/>
</dbReference>
<dbReference type="InterPro" id="IPR033690">
    <property type="entry name" value="Adenylat_kinase_CS"/>
</dbReference>
<dbReference type="AlphaFoldDB" id="A0AAV7ZSH1"/>
<comment type="similarity">
    <text evidence="4">Belongs to the adenylate kinase family.</text>
</comment>
<evidence type="ECO:0000256" key="3">
    <source>
        <dbReference type="ARBA" id="ARBA00022777"/>
    </source>
</evidence>
<organism evidence="6 8">
    <name type="scientific">Anaeramoeba flamelloides</name>
    <dbReference type="NCBI Taxonomy" id="1746091"/>
    <lineage>
        <taxon>Eukaryota</taxon>
        <taxon>Metamonada</taxon>
        <taxon>Anaeramoebidae</taxon>
        <taxon>Anaeramoeba</taxon>
    </lineage>
</organism>
<dbReference type="Pfam" id="PF05191">
    <property type="entry name" value="ADK_lid"/>
    <property type="match status" value="1"/>
</dbReference>
<sequence length="225" mass="25306">MGDSLFLTFIGPPSCGKGTQSELLKRSYNVNHMSTGDLLREVIRKKTKTGKEIQKIISKGGLVPDRIIMDLLEKKFKTVNLQAGALFDGFPRTIGQAVGLDHVLGGRQRRLTAALNFEVDFHEIIKRVTGRRIHPASGRIYHTIYKPPKTPGIDDITGEPLIQRKDDTLEVLQQRMEIFNKTVSPVKEFYKAHNLIININANQSPNLVFEEITEKLANLGITKTF</sequence>
<dbReference type="NCBIfam" id="TIGR01351">
    <property type="entry name" value="adk"/>
    <property type="match status" value="1"/>
</dbReference>
<evidence type="ECO:0000256" key="2">
    <source>
        <dbReference type="ARBA" id="ARBA00022741"/>
    </source>
</evidence>
<dbReference type="CDD" id="cd01428">
    <property type="entry name" value="ADK"/>
    <property type="match status" value="1"/>
</dbReference>
<comment type="caution">
    <text evidence="6">The sequence shown here is derived from an EMBL/GenBank/DDBJ whole genome shotgun (WGS) entry which is preliminary data.</text>
</comment>
<dbReference type="PRINTS" id="PR00094">
    <property type="entry name" value="ADENYLTKNASE"/>
</dbReference>
<evidence type="ECO:0000256" key="1">
    <source>
        <dbReference type="ARBA" id="ARBA00022679"/>
    </source>
</evidence>
<dbReference type="EMBL" id="JAOAOG010000231">
    <property type="protein sequence ID" value="KAJ6238972.1"/>
    <property type="molecule type" value="Genomic_DNA"/>
</dbReference>
<dbReference type="InterPro" id="IPR007862">
    <property type="entry name" value="Adenylate_kinase_lid-dom"/>
</dbReference>
<dbReference type="InterPro" id="IPR027417">
    <property type="entry name" value="P-loop_NTPase"/>
</dbReference>
<gene>
    <name evidence="6" type="ORF">M0812_09901</name>
    <name evidence="7" type="ORF">M0813_25555</name>
</gene>
<dbReference type="HAMAP" id="MF_00235">
    <property type="entry name" value="Adenylate_kinase_Adk"/>
    <property type="match status" value="1"/>
</dbReference>
<dbReference type="GO" id="GO:0004017">
    <property type="term" value="F:AMP kinase activity"/>
    <property type="evidence" value="ECO:0007669"/>
    <property type="project" value="InterPro"/>
</dbReference>
<evidence type="ECO:0000313" key="8">
    <source>
        <dbReference type="Proteomes" id="UP001146793"/>
    </source>
</evidence>
<evidence type="ECO:0000313" key="7">
    <source>
        <dbReference type="EMBL" id="KAJ6238972.1"/>
    </source>
</evidence>
<proteinExistence type="inferred from homology"/>
<dbReference type="EMBL" id="JANTQA010000023">
    <property type="protein sequence ID" value="KAJ3444051.1"/>
    <property type="molecule type" value="Genomic_DNA"/>
</dbReference>
<dbReference type="InterPro" id="IPR000850">
    <property type="entry name" value="Adenylat/UMP-CMP_kin"/>
</dbReference>
<dbReference type="Proteomes" id="UP001146793">
    <property type="component" value="Unassembled WGS sequence"/>
</dbReference>
<evidence type="ECO:0000313" key="9">
    <source>
        <dbReference type="Proteomes" id="UP001150062"/>
    </source>
</evidence>
<dbReference type="Gene3D" id="3.40.50.300">
    <property type="entry name" value="P-loop containing nucleotide triphosphate hydrolases"/>
    <property type="match status" value="1"/>
</dbReference>
<reference evidence="6" key="2">
    <citation type="submission" date="2022-08" db="EMBL/GenBank/DDBJ databases">
        <title>Novel sulphate-reducing endosymbionts in the free-living metamonad Anaeramoeba.</title>
        <authorList>
            <person name="Jerlstrom-Hultqvist J."/>
            <person name="Cepicka I."/>
            <person name="Gallot-Lavallee L."/>
            <person name="Salas-Leiva D."/>
            <person name="Curtis B.A."/>
            <person name="Zahonova K."/>
            <person name="Pipaliya S."/>
            <person name="Dacks J."/>
            <person name="Roger A.J."/>
        </authorList>
    </citation>
    <scope>NUCLEOTIDE SEQUENCE</scope>
    <source>
        <strain evidence="6">Busselton2</strain>
    </source>
</reference>
<keyword evidence="2" id="KW-0547">Nucleotide-binding</keyword>
<evidence type="ECO:0000259" key="5">
    <source>
        <dbReference type="Pfam" id="PF05191"/>
    </source>
</evidence>
<protein>
    <submittedName>
        <fullName evidence="6 7">Adenylate kinase</fullName>
    </submittedName>
</protein>
<keyword evidence="9" id="KW-1185">Reference proteome</keyword>